<evidence type="ECO:0000313" key="5">
    <source>
        <dbReference type="EMBL" id="TCC38651.1"/>
    </source>
</evidence>
<dbReference type="Proteomes" id="UP000294225">
    <property type="component" value="Unassembled WGS sequence"/>
</dbReference>
<feature type="domain" description="N-acetyltransferase" evidence="3">
    <location>
        <begin position="137"/>
        <end position="281"/>
    </location>
</feature>
<sequence length="281" mass="31261">MSRPDRGQRDHPFVLAGWDSWGVEILDGQVVVDGVVVGTARMRWWDEADGTRLYLLTGEVDAACQGRGYGRRILAWQEERAREAAVGISGTAVLGTNPVSERDLALVRAAGYEVAFTRVRMTMPLSAPNAIELPRGVELRAASAADHRAVFDGNAEVFRGSSLGYVQDPFEEFERDVADDFPDYGLWSLAWDGDRLAGWVVSGRDDTPWVGVRADWRRRGLASALLRANHAALWKCGVREASLWTVLENPTGSVALYERAGYRVVERQERYRKPVDGPRET</sequence>
<name>A0A4R0IX90_9ACTN</name>
<evidence type="ECO:0000313" key="4">
    <source>
        <dbReference type="EMBL" id="TCC26550.1"/>
    </source>
</evidence>
<dbReference type="Pfam" id="PF00583">
    <property type="entry name" value="Acetyltransf_1"/>
    <property type="match status" value="1"/>
</dbReference>
<dbReference type="CDD" id="cd04301">
    <property type="entry name" value="NAT_SF"/>
    <property type="match status" value="1"/>
</dbReference>
<gene>
    <name evidence="4" type="ORF">E0H58_00480</name>
    <name evidence="5" type="ORF">E0H92_19800</name>
</gene>
<dbReference type="PANTHER" id="PTHR43877">
    <property type="entry name" value="AMINOALKYLPHOSPHONATE N-ACETYLTRANSFERASE-RELATED-RELATED"/>
    <property type="match status" value="1"/>
</dbReference>
<keyword evidence="2" id="KW-0012">Acyltransferase</keyword>
<comment type="caution">
    <text evidence="5">The sequence shown here is derived from an EMBL/GenBank/DDBJ whole genome shotgun (WGS) entry which is preliminary data.</text>
</comment>
<proteinExistence type="predicted"/>
<feature type="domain" description="N-acetyltransferase" evidence="3">
    <location>
        <begin position="1"/>
        <end position="128"/>
    </location>
</feature>
<evidence type="ECO:0000313" key="7">
    <source>
        <dbReference type="Proteomes" id="UP000294225"/>
    </source>
</evidence>
<dbReference type="Pfam" id="PF13508">
    <property type="entry name" value="Acetyltransf_7"/>
    <property type="match status" value="1"/>
</dbReference>
<dbReference type="InterPro" id="IPR000182">
    <property type="entry name" value="GNAT_dom"/>
</dbReference>
<keyword evidence="6" id="KW-1185">Reference proteome</keyword>
<evidence type="ECO:0000256" key="1">
    <source>
        <dbReference type="ARBA" id="ARBA00022679"/>
    </source>
</evidence>
<dbReference type="SUPFAM" id="SSF55729">
    <property type="entry name" value="Acyl-CoA N-acyltransferases (Nat)"/>
    <property type="match status" value="2"/>
</dbReference>
<dbReference type="EMBL" id="SJJY01000001">
    <property type="protein sequence ID" value="TCC26550.1"/>
    <property type="molecule type" value="Genomic_DNA"/>
</dbReference>
<dbReference type="AlphaFoldDB" id="A0A4R0IX90"/>
<protein>
    <submittedName>
        <fullName evidence="5">GNAT family N-acetyltransferase</fullName>
    </submittedName>
</protein>
<organism evidence="5 7">
    <name type="scientific">Kribbella speibonae</name>
    <dbReference type="NCBI Taxonomy" id="1572660"/>
    <lineage>
        <taxon>Bacteria</taxon>
        <taxon>Bacillati</taxon>
        <taxon>Actinomycetota</taxon>
        <taxon>Actinomycetes</taxon>
        <taxon>Propionibacteriales</taxon>
        <taxon>Kribbellaceae</taxon>
        <taxon>Kribbella</taxon>
    </lineage>
</organism>
<dbReference type="InterPro" id="IPR016181">
    <property type="entry name" value="Acyl_CoA_acyltransferase"/>
</dbReference>
<evidence type="ECO:0000256" key="2">
    <source>
        <dbReference type="ARBA" id="ARBA00023315"/>
    </source>
</evidence>
<dbReference type="InterPro" id="IPR050832">
    <property type="entry name" value="Bact_Acetyltransf"/>
</dbReference>
<evidence type="ECO:0000313" key="6">
    <source>
        <dbReference type="Proteomes" id="UP000292385"/>
    </source>
</evidence>
<dbReference type="Proteomes" id="UP000292385">
    <property type="component" value="Unassembled WGS sequence"/>
</dbReference>
<evidence type="ECO:0000259" key="3">
    <source>
        <dbReference type="PROSITE" id="PS51186"/>
    </source>
</evidence>
<dbReference type="Gene3D" id="3.40.630.30">
    <property type="match status" value="1"/>
</dbReference>
<reference evidence="6 7" key="1">
    <citation type="submission" date="2019-02" db="EMBL/GenBank/DDBJ databases">
        <title>Kribbella capetownensis sp. nov. and Kribbella speibonae sp. nov., isolated from soil.</title>
        <authorList>
            <person name="Curtis S.M."/>
            <person name="Norton I."/>
            <person name="Everest G.J."/>
            <person name="Meyers P.R."/>
        </authorList>
    </citation>
    <scope>NUCLEOTIDE SEQUENCE [LARGE SCALE GENOMIC DNA]</scope>
    <source>
        <strain evidence="4 6">SK5</strain>
        <strain evidence="5 7">YM55</strain>
    </source>
</reference>
<dbReference type="GO" id="GO:0016747">
    <property type="term" value="F:acyltransferase activity, transferring groups other than amino-acyl groups"/>
    <property type="evidence" value="ECO:0007669"/>
    <property type="project" value="InterPro"/>
</dbReference>
<dbReference type="PROSITE" id="PS51186">
    <property type="entry name" value="GNAT"/>
    <property type="match status" value="2"/>
</dbReference>
<accession>A0A4R0IX90</accession>
<dbReference type="EMBL" id="SJKC01000002">
    <property type="protein sequence ID" value="TCC38651.1"/>
    <property type="molecule type" value="Genomic_DNA"/>
</dbReference>
<keyword evidence="1 5" id="KW-0808">Transferase</keyword>